<feature type="region of interest" description="Disordered" evidence="5">
    <location>
        <begin position="105"/>
        <end position="125"/>
    </location>
</feature>
<evidence type="ECO:0000256" key="4">
    <source>
        <dbReference type="ARBA" id="ARBA00023136"/>
    </source>
</evidence>
<dbReference type="OrthoDB" id="4476058at2759"/>
<dbReference type="PANTHER" id="PTHR15549">
    <property type="entry name" value="PAIRED IMMUNOGLOBULIN-LIKE TYPE 2 RECEPTOR"/>
    <property type="match status" value="1"/>
</dbReference>
<dbReference type="AlphaFoldDB" id="A0A0U1M7Y5"/>
<evidence type="ECO:0000256" key="1">
    <source>
        <dbReference type="ARBA" id="ARBA00004167"/>
    </source>
</evidence>
<dbReference type="EMBL" id="CVMT01000010">
    <property type="protein sequence ID" value="CRG91687.1"/>
    <property type="molecule type" value="Genomic_DNA"/>
</dbReference>
<accession>A0A0U1M7Y5</accession>
<dbReference type="GO" id="GO:0071944">
    <property type="term" value="C:cell periphery"/>
    <property type="evidence" value="ECO:0007669"/>
    <property type="project" value="UniProtKB-ARBA"/>
</dbReference>
<dbReference type="Proteomes" id="UP000054383">
    <property type="component" value="Unassembled WGS sequence"/>
</dbReference>
<keyword evidence="3 6" id="KW-1133">Transmembrane helix</keyword>
<feature type="signal peptide" evidence="7">
    <location>
        <begin position="1"/>
        <end position="21"/>
    </location>
</feature>
<name>A0A0U1M7Y5_TALIS</name>
<evidence type="ECO:0000256" key="3">
    <source>
        <dbReference type="ARBA" id="ARBA00022989"/>
    </source>
</evidence>
<feature type="compositionally biased region" description="Low complexity" evidence="5">
    <location>
        <begin position="147"/>
        <end position="174"/>
    </location>
</feature>
<dbReference type="GO" id="GO:0016020">
    <property type="term" value="C:membrane"/>
    <property type="evidence" value="ECO:0007669"/>
    <property type="project" value="UniProtKB-SubCell"/>
</dbReference>
<dbReference type="STRING" id="28573.A0A0U1M7Y5"/>
<evidence type="ECO:0000256" key="2">
    <source>
        <dbReference type="ARBA" id="ARBA00022692"/>
    </source>
</evidence>
<feature type="region of interest" description="Disordered" evidence="5">
    <location>
        <begin position="235"/>
        <end position="284"/>
    </location>
</feature>
<evidence type="ECO:0000256" key="6">
    <source>
        <dbReference type="SAM" id="Phobius"/>
    </source>
</evidence>
<dbReference type="PANTHER" id="PTHR15549:SF30">
    <property type="entry name" value="MID2 DOMAIN-CONTAINING PROTEIN"/>
    <property type="match status" value="1"/>
</dbReference>
<feature type="chain" id="PRO_5006711640" evidence="7">
    <location>
        <begin position="22"/>
        <end position="300"/>
    </location>
</feature>
<dbReference type="OMA" id="SAFVRIW"/>
<evidence type="ECO:0000313" key="8">
    <source>
        <dbReference type="EMBL" id="CRG91687.1"/>
    </source>
</evidence>
<organism evidence="8 9">
    <name type="scientific">Talaromyces islandicus</name>
    <name type="common">Penicillium islandicum</name>
    <dbReference type="NCBI Taxonomy" id="28573"/>
    <lineage>
        <taxon>Eukaryota</taxon>
        <taxon>Fungi</taxon>
        <taxon>Dikarya</taxon>
        <taxon>Ascomycota</taxon>
        <taxon>Pezizomycotina</taxon>
        <taxon>Eurotiomycetes</taxon>
        <taxon>Eurotiomycetidae</taxon>
        <taxon>Eurotiales</taxon>
        <taxon>Trichocomaceae</taxon>
        <taxon>Talaromyces</taxon>
        <taxon>Talaromyces sect. Islandici</taxon>
    </lineage>
</organism>
<keyword evidence="9" id="KW-1185">Reference proteome</keyword>
<feature type="transmembrane region" description="Helical" evidence="6">
    <location>
        <begin position="206"/>
        <end position="227"/>
    </location>
</feature>
<gene>
    <name evidence="8" type="ORF">PISL3812_08738</name>
</gene>
<sequence>MHSFISTSLVAAATLCSTVHGIKITKPAAGDSVDASQGFDIVWEYDSYDQLDWEIELCNPLPIKLLAVNVKPSSVASGQTAQYTYHVEPQTIDAGNRYRVVLDPRNAAGTDPESDEFTITDSSGGDVTTTLPVHSTSYLTSTPTMFSSAPSTSITSGSDMEQPTSTTGTSMMTTAITPQQNTATPTNLSSDTSSPPSGSLSTGTKAGIGVAIPVVVIIVVLGVFWYLRKRGKNKKEASPEVGKEFNAQSSPHNGLPNLKLAEADGNPVSELDSKSTLPLRSSPKGMQDRIVYELSGDSAI</sequence>
<evidence type="ECO:0000313" key="9">
    <source>
        <dbReference type="Proteomes" id="UP000054383"/>
    </source>
</evidence>
<keyword evidence="7" id="KW-0732">Signal</keyword>
<keyword evidence="4 6" id="KW-0472">Membrane</keyword>
<keyword evidence="2 6" id="KW-0812">Transmembrane</keyword>
<dbReference type="InterPro" id="IPR051694">
    <property type="entry name" value="Immunoregulatory_rcpt-like"/>
</dbReference>
<comment type="subcellular location">
    <subcellularLocation>
        <location evidence="1">Membrane</location>
        <topology evidence="1">Single-pass membrane protein</topology>
    </subcellularLocation>
</comment>
<feature type="region of interest" description="Disordered" evidence="5">
    <location>
        <begin position="142"/>
        <end position="202"/>
    </location>
</feature>
<proteinExistence type="predicted"/>
<protein>
    <submittedName>
        <fullName evidence="8">Uncharacterized protein</fullName>
    </submittedName>
</protein>
<feature type="compositionally biased region" description="Low complexity" evidence="5">
    <location>
        <begin position="184"/>
        <end position="202"/>
    </location>
</feature>
<evidence type="ECO:0000256" key="5">
    <source>
        <dbReference type="SAM" id="MobiDB-lite"/>
    </source>
</evidence>
<reference evidence="8 9" key="1">
    <citation type="submission" date="2015-04" db="EMBL/GenBank/DDBJ databases">
        <authorList>
            <person name="Syromyatnikov M.Y."/>
            <person name="Popov V.N."/>
        </authorList>
    </citation>
    <scope>NUCLEOTIDE SEQUENCE [LARGE SCALE GENOMIC DNA]</scope>
    <source>
        <strain evidence="8">WF-38-12</strain>
    </source>
</reference>
<evidence type="ECO:0000256" key="7">
    <source>
        <dbReference type="SAM" id="SignalP"/>
    </source>
</evidence>